<dbReference type="RefSeq" id="WP_203754624.1">
    <property type="nucleotide sequence ID" value="NZ_BAAAUC010000053.1"/>
</dbReference>
<sequence>MPRLDRQHDVFVLDLGDGENRFHPDWLAAVNAALDEVEKADGNKALVTTASGKFFSNGLDLDWLGSSGADFQGYADDVEELFARFLALPVPTVAAIQGHAFAAGAMLSLAHDFRVMRADRGYWCLPEVSISIPFTPGMSALIQGRLAPQVAHEAMTTGRRYGGEEARDARIVDHAVPEDGVRATAVKIAFTLAPNAGDTLGTIKSRMYAPALTLLRDRRKPRA</sequence>
<dbReference type="GO" id="GO:0006635">
    <property type="term" value="P:fatty acid beta-oxidation"/>
    <property type="evidence" value="ECO:0007669"/>
    <property type="project" value="TreeGrafter"/>
</dbReference>
<proteinExistence type="predicted"/>
<dbReference type="Proteomes" id="UP000619479">
    <property type="component" value="Unassembled WGS sequence"/>
</dbReference>
<evidence type="ECO:0000256" key="1">
    <source>
        <dbReference type="ARBA" id="ARBA00023098"/>
    </source>
</evidence>
<comment type="caution">
    <text evidence="2">The sequence shown here is derived from an EMBL/GenBank/DDBJ whole genome shotgun (WGS) entry which is preliminary data.</text>
</comment>
<evidence type="ECO:0000313" key="3">
    <source>
        <dbReference type="Proteomes" id="UP000619479"/>
    </source>
</evidence>
<dbReference type="GO" id="GO:0004165">
    <property type="term" value="F:delta(3)-delta(2)-enoyl-CoA isomerase activity"/>
    <property type="evidence" value="ECO:0007669"/>
    <property type="project" value="TreeGrafter"/>
</dbReference>
<evidence type="ECO:0000313" key="2">
    <source>
        <dbReference type="EMBL" id="GID70593.1"/>
    </source>
</evidence>
<dbReference type="EMBL" id="BOMH01000077">
    <property type="protein sequence ID" value="GID70593.1"/>
    <property type="molecule type" value="Genomic_DNA"/>
</dbReference>
<name>A0A919ISF2_9ACTN</name>
<dbReference type="AlphaFoldDB" id="A0A919ISF2"/>
<reference evidence="2" key="1">
    <citation type="submission" date="2021-01" db="EMBL/GenBank/DDBJ databases">
        <title>Whole genome shotgun sequence of Actinoplanes cyaneus NBRC 14990.</title>
        <authorList>
            <person name="Komaki H."/>
            <person name="Tamura T."/>
        </authorList>
    </citation>
    <scope>NUCLEOTIDE SEQUENCE</scope>
    <source>
        <strain evidence="2">NBRC 14990</strain>
    </source>
</reference>
<dbReference type="FunFam" id="3.90.226.10:FF:000049">
    <property type="entry name" value="Enoyl-CoA delta isomerase 3"/>
    <property type="match status" value="1"/>
</dbReference>
<protein>
    <submittedName>
        <fullName evidence="2">Enoyl-CoA hydratase</fullName>
    </submittedName>
</protein>
<dbReference type="InterPro" id="IPR001753">
    <property type="entry name" value="Enoyl-CoA_hydra/iso"/>
</dbReference>
<organism evidence="2 3">
    <name type="scientific">Actinoplanes cyaneus</name>
    <dbReference type="NCBI Taxonomy" id="52696"/>
    <lineage>
        <taxon>Bacteria</taxon>
        <taxon>Bacillati</taxon>
        <taxon>Actinomycetota</taxon>
        <taxon>Actinomycetes</taxon>
        <taxon>Micromonosporales</taxon>
        <taxon>Micromonosporaceae</taxon>
        <taxon>Actinoplanes</taxon>
    </lineage>
</organism>
<gene>
    <name evidence="2" type="primary">paaG_4</name>
    <name evidence="2" type="ORF">Acy02nite_84740</name>
</gene>
<dbReference type="Gene3D" id="3.90.226.10">
    <property type="entry name" value="2-enoyl-CoA Hydratase, Chain A, domain 1"/>
    <property type="match status" value="1"/>
</dbReference>
<dbReference type="CDD" id="cd06558">
    <property type="entry name" value="crotonase-like"/>
    <property type="match status" value="1"/>
</dbReference>
<dbReference type="PANTHER" id="PTHR11941">
    <property type="entry name" value="ENOYL-COA HYDRATASE-RELATED"/>
    <property type="match status" value="1"/>
</dbReference>
<dbReference type="InterPro" id="IPR029045">
    <property type="entry name" value="ClpP/crotonase-like_dom_sf"/>
</dbReference>
<dbReference type="PANTHER" id="PTHR11941:SF75">
    <property type="entry name" value="ENOYL-COA HYDRATASE_ISOMERASE FAMILY PROTEIN"/>
    <property type="match status" value="1"/>
</dbReference>
<dbReference type="SUPFAM" id="SSF52096">
    <property type="entry name" value="ClpP/crotonase"/>
    <property type="match status" value="1"/>
</dbReference>
<accession>A0A919ISF2</accession>
<dbReference type="Pfam" id="PF00378">
    <property type="entry name" value="ECH_1"/>
    <property type="match status" value="1"/>
</dbReference>
<keyword evidence="1" id="KW-0443">Lipid metabolism</keyword>
<keyword evidence="3" id="KW-1185">Reference proteome</keyword>